<gene>
    <name evidence="10" type="ORF">BJ684DRAFT_11062</name>
</gene>
<keyword evidence="4" id="KW-0378">Hydrolase</keyword>
<protein>
    <recommendedName>
        <fullName evidence="2">fructose-2,6-bisphosphate 2-phosphatase</fullName>
        <ecNumber evidence="2">3.1.3.46</ecNumber>
    </recommendedName>
</protein>
<dbReference type="OrthoDB" id="267323at2759"/>
<dbReference type="InterPro" id="IPR029033">
    <property type="entry name" value="His_PPase_superfam"/>
</dbReference>
<evidence type="ECO:0000256" key="4">
    <source>
        <dbReference type="ARBA" id="ARBA00022801"/>
    </source>
</evidence>
<dbReference type="Gene3D" id="3.40.50.300">
    <property type="entry name" value="P-loop containing nucleotide triphosphate hydrolases"/>
    <property type="match status" value="1"/>
</dbReference>
<evidence type="ECO:0000256" key="5">
    <source>
        <dbReference type="ARBA" id="ARBA00022840"/>
    </source>
</evidence>
<dbReference type="InterPro" id="IPR003094">
    <property type="entry name" value="6Pfruct_kin"/>
</dbReference>
<dbReference type="PIRSF" id="PIRSF000709">
    <property type="entry name" value="6PFK_2-Ptase"/>
    <property type="match status" value="1"/>
</dbReference>
<dbReference type="InterPro" id="IPR027417">
    <property type="entry name" value="P-loop_NTPase"/>
</dbReference>
<feature type="binding site" evidence="7">
    <location>
        <position position="265"/>
    </location>
    <ligand>
        <name>substrate</name>
    </ligand>
</feature>
<dbReference type="EC" id="3.1.3.46" evidence="2"/>
<feature type="region of interest" description="Disordered" evidence="8">
    <location>
        <begin position="401"/>
        <end position="428"/>
    </location>
</feature>
<dbReference type="PANTHER" id="PTHR10606">
    <property type="entry name" value="6-PHOSPHOFRUCTO-2-KINASE/FRUCTOSE-2,6-BISPHOSPHATASE"/>
    <property type="match status" value="1"/>
</dbReference>
<dbReference type="Proteomes" id="UP000267251">
    <property type="component" value="Unassembled WGS sequence"/>
</dbReference>
<dbReference type="GO" id="GO:0004331">
    <property type="term" value="F:fructose-2,6-bisphosphate 2-phosphatase activity"/>
    <property type="evidence" value="ECO:0007669"/>
    <property type="project" value="UniProtKB-EC"/>
</dbReference>
<dbReference type="SUPFAM" id="SSF53254">
    <property type="entry name" value="Phosphoglycerate mutase-like"/>
    <property type="match status" value="1"/>
</dbReference>
<organism evidence="10 11">
    <name type="scientific">Piptocephalis cylindrospora</name>
    <dbReference type="NCBI Taxonomy" id="1907219"/>
    <lineage>
        <taxon>Eukaryota</taxon>
        <taxon>Fungi</taxon>
        <taxon>Fungi incertae sedis</taxon>
        <taxon>Zoopagomycota</taxon>
        <taxon>Zoopagomycotina</taxon>
        <taxon>Zoopagomycetes</taxon>
        <taxon>Zoopagales</taxon>
        <taxon>Piptocephalidaceae</taxon>
        <taxon>Piptocephalis</taxon>
    </lineage>
</organism>
<dbReference type="EMBL" id="KZ988222">
    <property type="protein sequence ID" value="RKP12737.1"/>
    <property type="molecule type" value="Genomic_DNA"/>
</dbReference>
<evidence type="ECO:0000256" key="1">
    <source>
        <dbReference type="ARBA" id="ARBA00008408"/>
    </source>
</evidence>
<dbReference type="InterPro" id="IPR013079">
    <property type="entry name" value="6Phosfructo_kin"/>
</dbReference>
<feature type="active site" description="Tele-phosphohistidine intermediate" evidence="6">
    <location>
        <position position="215"/>
    </location>
</feature>
<evidence type="ECO:0000256" key="7">
    <source>
        <dbReference type="PIRSR" id="PIRSR613078-2"/>
    </source>
</evidence>
<evidence type="ECO:0000256" key="3">
    <source>
        <dbReference type="ARBA" id="ARBA00022741"/>
    </source>
</evidence>
<evidence type="ECO:0000313" key="11">
    <source>
        <dbReference type="Proteomes" id="UP000267251"/>
    </source>
</evidence>
<dbReference type="Pfam" id="PF01591">
    <property type="entry name" value="6PF2K"/>
    <property type="match status" value="1"/>
</dbReference>
<name>A0A4P9Y1Q7_9FUNG</name>
<dbReference type="AlphaFoldDB" id="A0A4P9Y1Q7"/>
<dbReference type="SUPFAM" id="SSF52540">
    <property type="entry name" value="P-loop containing nucleoside triphosphate hydrolases"/>
    <property type="match status" value="1"/>
</dbReference>
<evidence type="ECO:0000256" key="2">
    <source>
        <dbReference type="ARBA" id="ARBA00013067"/>
    </source>
</evidence>
<dbReference type="PRINTS" id="PR00991">
    <property type="entry name" value="6PFRUCTKNASE"/>
</dbReference>
<comment type="similarity">
    <text evidence="1">In the C-terminal section; belongs to the phosphoglycerate mutase family.</text>
</comment>
<dbReference type="PANTHER" id="PTHR10606:SF44">
    <property type="entry name" value="6-PHOSPHOFRUCTO 2-KINASE_FRUCTOSE 2,6-BISPHOSPHATASE LONG FORM"/>
    <property type="match status" value="1"/>
</dbReference>
<proteinExistence type="inferred from homology"/>
<feature type="domain" description="6-phosphofructo-2-kinase" evidence="9">
    <location>
        <begin position="1"/>
        <end position="207"/>
    </location>
</feature>
<dbReference type="FunFam" id="3.40.50.300:FF:000644">
    <property type="entry name" value="GpmB, Fructose-2,6-bisphosphatase"/>
    <property type="match status" value="1"/>
</dbReference>
<dbReference type="Gene3D" id="3.40.50.1240">
    <property type="entry name" value="Phosphoglycerate mutase-like"/>
    <property type="match status" value="1"/>
</dbReference>
<keyword evidence="3" id="KW-0547">Nucleotide-binding</keyword>
<evidence type="ECO:0000256" key="8">
    <source>
        <dbReference type="SAM" id="MobiDB-lite"/>
    </source>
</evidence>
<dbReference type="Pfam" id="PF00300">
    <property type="entry name" value="His_Phos_1"/>
    <property type="match status" value="1"/>
</dbReference>
<feature type="active site" description="Proton donor/acceptor" evidence="6">
    <location>
        <position position="285"/>
    </location>
</feature>
<keyword evidence="11" id="KW-1185">Reference proteome</keyword>
<accession>A0A4P9Y1Q7</accession>
<keyword evidence="5" id="KW-0067">ATP-binding</keyword>
<evidence type="ECO:0000256" key="6">
    <source>
        <dbReference type="PIRSR" id="PIRSR613078-1"/>
    </source>
</evidence>
<dbReference type="GO" id="GO:0005829">
    <property type="term" value="C:cytosol"/>
    <property type="evidence" value="ECO:0007669"/>
    <property type="project" value="TreeGrafter"/>
</dbReference>
<feature type="binding site" evidence="7">
    <location>
        <begin position="214"/>
        <end position="221"/>
    </location>
    <ligand>
        <name>substrate</name>
    </ligand>
</feature>
<dbReference type="CDD" id="cd07067">
    <property type="entry name" value="HP_PGM_like"/>
    <property type="match status" value="1"/>
</dbReference>
<reference evidence="11" key="1">
    <citation type="journal article" date="2018" name="Nat. Microbiol.">
        <title>Leveraging single-cell genomics to expand the fungal tree of life.</title>
        <authorList>
            <person name="Ahrendt S.R."/>
            <person name="Quandt C.A."/>
            <person name="Ciobanu D."/>
            <person name="Clum A."/>
            <person name="Salamov A."/>
            <person name="Andreopoulos B."/>
            <person name="Cheng J.F."/>
            <person name="Woyke T."/>
            <person name="Pelin A."/>
            <person name="Henrissat B."/>
            <person name="Reynolds N.K."/>
            <person name="Benny G.L."/>
            <person name="Smith M.E."/>
            <person name="James T.Y."/>
            <person name="Grigoriev I.V."/>
        </authorList>
    </citation>
    <scope>NUCLEOTIDE SEQUENCE [LARGE SCALE GENOMIC DNA]</scope>
</reference>
<dbReference type="SMART" id="SM00855">
    <property type="entry name" value="PGAM"/>
    <property type="match status" value="1"/>
</dbReference>
<dbReference type="GO" id="GO:0003873">
    <property type="term" value="F:6-phosphofructo-2-kinase activity"/>
    <property type="evidence" value="ECO:0007669"/>
    <property type="project" value="InterPro"/>
</dbReference>
<dbReference type="FunFam" id="3.40.50.1240:FF:000005">
    <property type="entry name" value="GpmB, Fructose-2,6-bisphosphatase"/>
    <property type="match status" value="1"/>
</dbReference>
<dbReference type="GO" id="GO:0006000">
    <property type="term" value="P:fructose metabolic process"/>
    <property type="evidence" value="ECO:0007669"/>
    <property type="project" value="InterPro"/>
</dbReference>
<dbReference type="GO" id="GO:0005524">
    <property type="term" value="F:ATP binding"/>
    <property type="evidence" value="ECO:0007669"/>
    <property type="project" value="UniProtKB-KW"/>
</dbReference>
<evidence type="ECO:0000313" key="10">
    <source>
        <dbReference type="EMBL" id="RKP12737.1"/>
    </source>
</evidence>
<evidence type="ECO:0000259" key="9">
    <source>
        <dbReference type="Pfam" id="PF01591"/>
    </source>
</evidence>
<sequence>MVGLPARGKTYLAQKICRYFKWQGVSARVFNVGDYRRQNYGAAQPHSFFDPTNPEGQRQRNDVAKLALEDLIQWLEKPDSSVAVYDATNSTRDRREWIVQRCSQSTVPIETIFIESICEDASIILENIKAVKLSSPDYANEQDPDRAARDFQKRIHHYEVQYETISDEDDLTYVKLINVGSLVVLNHIQGYLQSRVVYYLMNVHITPRCIFFSRHGESMYNVSGKIGGDAVLSPRGEEYSSALPKLVRDNLKDQPMTVWTSTLRRTIQTAQELNYPKLQWKALDELDAGLCDGMTYEEIEKKYPEDYANRDKDKFTYRYRGGESYHDVVLRLEPIIMELERQSNILIIGHQAVLRCILGYFMNLSIQDIPYLRIPLHTLIKLTPRAYGCDEERFRVKIDAVDTHRPKPGATDGPEKDGEVPVLPSMAE</sequence>
<dbReference type="GO" id="GO:0006003">
    <property type="term" value="P:fructose 2,6-bisphosphate metabolic process"/>
    <property type="evidence" value="ECO:0007669"/>
    <property type="project" value="InterPro"/>
</dbReference>
<dbReference type="InterPro" id="IPR013078">
    <property type="entry name" value="His_Pase_superF_clade-1"/>
</dbReference>